<keyword evidence="2" id="KW-0812">Transmembrane</keyword>
<feature type="transmembrane region" description="Helical" evidence="2">
    <location>
        <begin position="203"/>
        <end position="222"/>
    </location>
</feature>
<gene>
    <name evidence="3" type="ORF">FDP41_013000</name>
</gene>
<dbReference type="Proteomes" id="UP000444721">
    <property type="component" value="Unassembled WGS sequence"/>
</dbReference>
<keyword evidence="2" id="KW-1133">Transmembrane helix</keyword>
<feature type="transmembrane region" description="Helical" evidence="2">
    <location>
        <begin position="172"/>
        <end position="191"/>
    </location>
</feature>
<dbReference type="RefSeq" id="XP_044565925.1">
    <property type="nucleotide sequence ID" value="XM_044703583.1"/>
</dbReference>
<evidence type="ECO:0000256" key="1">
    <source>
        <dbReference type="SAM" id="MobiDB-lite"/>
    </source>
</evidence>
<dbReference type="InterPro" id="IPR010718">
    <property type="entry name" value="DUF1294"/>
</dbReference>
<evidence type="ECO:0000313" key="4">
    <source>
        <dbReference type="Proteomes" id="UP000444721"/>
    </source>
</evidence>
<sequence>MSSQRTFNFRSEHSSQSPSSKDPSCSKQKDSTKPNAFYSLKMNKNTVYQNRTSRGGTLYLSRSTCFTLSFVILFGFINIFLCLIFSSTRTLLSHQNIIPFTGWNHLTKSLSLPCSTLFHAIWSVFTFTLFLLDKCLAKLSGKPSSLTKLFPIKTNGSNGNGKSSYSRRVPEMLLLTSVLLGGFWGGLIGMIGCCHKTRKWKFWLVEVIAFVLHVVLQSQILVSETNQTIM</sequence>
<keyword evidence="4" id="KW-1185">Reference proteome</keyword>
<dbReference type="VEuPathDB" id="AmoebaDB:FDP41_013000"/>
<evidence type="ECO:0000313" key="3">
    <source>
        <dbReference type="EMBL" id="KAF0981212.1"/>
    </source>
</evidence>
<feature type="compositionally biased region" description="Low complexity" evidence="1">
    <location>
        <begin position="14"/>
        <end position="26"/>
    </location>
</feature>
<feature type="transmembrane region" description="Helical" evidence="2">
    <location>
        <begin position="110"/>
        <end position="132"/>
    </location>
</feature>
<evidence type="ECO:0000256" key="2">
    <source>
        <dbReference type="SAM" id="Phobius"/>
    </source>
</evidence>
<protein>
    <submittedName>
        <fullName evidence="3">Uncharacterized protein</fullName>
    </submittedName>
</protein>
<dbReference type="Pfam" id="PF06961">
    <property type="entry name" value="DUF1294"/>
    <property type="match status" value="1"/>
</dbReference>
<organism evidence="3 4">
    <name type="scientific">Naegleria fowleri</name>
    <name type="common">Brain eating amoeba</name>
    <dbReference type="NCBI Taxonomy" id="5763"/>
    <lineage>
        <taxon>Eukaryota</taxon>
        <taxon>Discoba</taxon>
        <taxon>Heterolobosea</taxon>
        <taxon>Tetramitia</taxon>
        <taxon>Eutetramitia</taxon>
        <taxon>Vahlkampfiidae</taxon>
        <taxon>Naegleria</taxon>
    </lineage>
</organism>
<dbReference type="EMBL" id="VFQX01000016">
    <property type="protein sequence ID" value="KAF0981212.1"/>
    <property type="molecule type" value="Genomic_DNA"/>
</dbReference>
<dbReference type="AlphaFoldDB" id="A0A6A5C386"/>
<dbReference type="VEuPathDB" id="AmoebaDB:NF0122500"/>
<reference evidence="3 4" key="1">
    <citation type="journal article" date="2019" name="Sci. Rep.">
        <title>Nanopore sequencing improves the draft genome of the human pathogenic amoeba Naegleria fowleri.</title>
        <authorList>
            <person name="Liechti N."/>
            <person name="Schurch N."/>
            <person name="Bruggmann R."/>
            <person name="Wittwer M."/>
        </authorList>
    </citation>
    <scope>NUCLEOTIDE SEQUENCE [LARGE SCALE GENOMIC DNA]</scope>
    <source>
        <strain evidence="3 4">ATCC 30894</strain>
    </source>
</reference>
<dbReference type="GeneID" id="68120215"/>
<keyword evidence="2" id="KW-0472">Membrane</keyword>
<feature type="transmembrane region" description="Helical" evidence="2">
    <location>
        <begin position="64"/>
        <end position="86"/>
    </location>
</feature>
<comment type="caution">
    <text evidence="3">The sequence shown here is derived from an EMBL/GenBank/DDBJ whole genome shotgun (WGS) entry which is preliminary data.</text>
</comment>
<name>A0A6A5C386_NAEFO</name>
<proteinExistence type="predicted"/>
<feature type="region of interest" description="Disordered" evidence="1">
    <location>
        <begin position="1"/>
        <end position="33"/>
    </location>
</feature>
<accession>A0A6A5C386</accession>